<evidence type="ECO:0000313" key="3">
    <source>
        <dbReference type="Proteomes" id="UP000541109"/>
    </source>
</evidence>
<sequence>MKNLILAVLLPAGLGACTASQPQNVLPLQSPADAQIGLLRSADISAIGEYTHRVPIDPKPWRQLNDEQAPGAGGDS</sequence>
<dbReference type="EMBL" id="JACFXV010000006">
    <property type="protein sequence ID" value="MBA5775561.1"/>
    <property type="molecule type" value="Genomic_DNA"/>
</dbReference>
<dbReference type="PROSITE" id="PS51257">
    <property type="entry name" value="PROKAR_LIPOPROTEIN"/>
    <property type="match status" value="1"/>
</dbReference>
<proteinExistence type="predicted"/>
<name>A0A839A8B0_9HYPH</name>
<evidence type="ECO:0000313" key="2">
    <source>
        <dbReference type="EMBL" id="MBA5775561.1"/>
    </source>
</evidence>
<dbReference type="Proteomes" id="UP000541109">
    <property type="component" value="Unassembled WGS sequence"/>
</dbReference>
<feature type="region of interest" description="Disordered" evidence="1">
    <location>
        <begin position="57"/>
        <end position="76"/>
    </location>
</feature>
<evidence type="ECO:0008006" key="4">
    <source>
        <dbReference type="Google" id="ProtNLM"/>
    </source>
</evidence>
<organism evidence="2 3">
    <name type="scientific">Stappia albiluteola</name>
    <dbReference type="NCBI Taxonomy" id="2758565"/>
    <lineage>
        <taxon>Bacteria</taxon>
        <taxon>Pseudomonadati</taxon>
        <taxon>Pseudomonadota</taxon>
        <taxon>Alphaproteobacteria</taxon>
        <taxon>Hyphomicrobiales</taxon>
        <taxon>Stappiaceae</taxon>
        <taxon>Stappia</taxon>
    </lineage>
</organism>
<keyword evidence="3" id="KW-1185">Reference proteome</keyword>
<reference evidence="2 3" key="1">
    <citation type="submission" date="2020-07" db="EMBL/GenBank/DDBJ databases">
        <title>Stappia sp., F7233, whole genome shotgun sequencing project.</title>
        <authorList>
            <person name="Jiang S."/>
            <person name="Liu Z.W."/>
            <person name="Du Z.J."/>
        </authorList>
    </citation>
    <scope>NUCLEOTIDE SEQUENCE [LARGE SCALE GENOMIC DNA]</scope>
    <source>
        <strain evidence="2 3">F7233</strain>
    </source>
</reference>
<evidence type="ECO:0000256" key="1">
    <source>
        <dbReference type="SAM" id="MobiDB-lite"/>
    </source>
</evidence>
<accession>A0A839A8B0</accession>
<dbReference type="AlphaFoldDB" id="A0A839A8B0"/>
<protein>
    <recommendedName>
        <fullName evidence="4">Lipoprotein</fullName>
    </recommendedName>
</protein>
<gene>
    <name evidence="2" type="ORF">H2509_00315</name>
</gene>
<dbReference type="RefSeq" id="WP_182161116.1">
    <property type="nucleotide sequence ID" value="NZ_JACFXV010000006.1"/>
</dbReference>
<comment type="caution">
    <text evidence="2">The sequence shown here is derived from an EMBL/GenBank/DDBJ whole genome shotgun (WGS) entry which is preliminary data.</text>
</comment>